<name>A0A179G8H5_METCM</name>
<dbReference type="Pfam" id="PF00732">
    <property type="entry name" value="GMC_oxred_N"/>
    <property type="match status" value="1"/>
</dbReference>
<dbReference type="SUPFAM" id="SSF54373">
    <property type="entry name" value="FAD-linked reductases, C-terminal domain"/>
    <property type="match status" value="1"/>
</dbReference>
<dbReference type="OrthoDB" id="269227at2759"/>
<feature type="binding site" evidence="2">
    <location>
        <begin position="585"/>
        <end position="586"/>
    </location>
    <ligand>
        <name>FAD</name>
        <dbReference type="ChEBI" id="CHEBI:57692"/>
    </ligand>
</feature>
<dbReference type="Gene3D" id="3.50.50.60">
    <property type="entry name" value="FAD/NAD(P)-binding domain"/>
    <property type="match status" value="1"/>
</dbReference>
<comment type="caution">
    <text evidence="6">The sequence shown here is derived from an EMBL/GenBank/DDBJ whole genome shotgun (WGS) entry which is preliminary data.</text>
</comment>
<dbReference type="AlphaFoldDB" id="A0A179G8H5"/>
<feature type="domain" description="Glucose-methanol-choline oxidoreductase N-terminal" evidence="4">
    <location>
        <begin position="86"/>
        <end position="109"/>
    </location>
</feature>
<reference evidence="6 7" key="1">
    <citation type="journal article" date="2016" name="PLoS Pathog.">
        <title>Biosynthesis of antibiotic leucinostatins in bio-control fungus Purpureocillium lilacinum and their inhibition on phytophthora revealed by genome mining.</title>
        <authorList>
            <person name="Wang G."/>
            <person name="Liu Z."/>
            <person name="Lin R."/>
            <person name="Li E."/>
            <person name="Mao Z."/>
            <person name="Ling J."/>
            <person name="Yang Y."/>
            <person name="Yin W.B."/>
            <person name="Xie B."/>
        </authorList>
    </citation>
    <scope>NUCLEOTIDE SEQUENCE [LARGE SCALE GENOMIC DNA]</scope>
    <source>
        <strain evidence="6">170</strain>
    </source>
</reference>
<dbReference type="Pfam" id="PF05199">
    <property type="entry name" value="GMC_oxred_C"/>
    <property type="match status" value="1"/>
</dbReference>
<evidence type="ECO:0000256" key="1">
    <source>
        <dbReference type="ARBA" id="ARBA00010790"/>
    </source>
</evidence>
<evidence type="ECO:0000313" key="6">
    <source>
        <dbReference type="EMBL" id="OAQ74105.1"/>
    </source>
</evidence>
<dbReference type="RefSeq" id="XP_018150188.1">
    <property type="nucleotide sequence ID" value="XM_018281457.1"/>
</dbReference>
<dbReference type="GeneID" id="28845451"/>
<protein>
    <submittedName>
        <fullName evidence="6">Choline dehydrogenase</fullName>
    </submittedName>
</protein>
<keyword evidence="2 3" id="KW-0274">FAD</keyword>
<dbReference type="PROSITE" id="PS00624">
    <property type="entry name" value="GMC_OXRED_2"/>
    <property type="match status" value="1"/>
</dbReference>
<dbReference type="GO" id="GO:0016614">
    <property type="term" value="F:oxidoreductase activity, acting on CH-OH group of donors"/>
    <property type="evidence" value="ECO:0007669"/>
    <property type="project" value="InterPro"/>
</dbReference>
<evidence type="ECO:0000313" key="7">
    <source>
        <dbReference type="Proteomes" id="UP000078397"/>
    </source>
</evidence>
<dbReference type="InterPro" id="IPR012132">
    <property type="entry name" value="GMC_OxRdtase"/>
</dbReference>
<comment type="cofactor">
    <cofactor evidence="2">
        <name>FAD</name>
        <dbReference type="ChEBI" id="CHEBI:57692"/>
    </cofactor>
</comment>
<dbReference type="PANTHER" id="PTHR11552:SF210">
    <property type="entry name" value="GLUCOSE-METHANOL-CHOLINE OXIDOREDUCTASE N-TERMINAL DOMAIN-CONTAINING PROTEIN-RELATED"/>
    <property type="match status" value="1"/>
</dbReference>
<dbReference type="PANTHER" id="PTHR11552">
    <property type="entry name" value="GLUCOSE-METHANOL-CHOLINE GMC OXIDOREDUCTASE"/>
    <property type="match status" value="1"/>
</dbReference>
<dbReference type="SUPFAM" id="SSF51905">
    <property type="entry name" value="FAD/NAD(P)-binding domain"/>
    <property type="match status" value="1"/>
</dbReference>
<dbReference type="EMBL" id="LSBJ02000001">
    <property type="protein sequence ID" value="OAQ74105.1"/>
    <property type="molecule type" value="Genomic_DNA"/>
</dbReference>
<dbReference type="InterPro" id="IPR036188">
    <property type="entry name" value="FAD/NAD-bd_sf"/>
</dbReference>
<dbReference type="STRING" id="1380566.A0A179G8H5"/>
<sequence>MSSNYDFVIVGGGTAGLVLASRLSELPNIRVLVLEAGDDRSQDEQVNDPAQWFTFMGSSADWSFKSTTQASHHFCLGDKELPLSQGKILGGSSAIHGLVYTPPSRAIIDAWAKLGNPRWEWENFERSIEKSCTLTSADGSSTGNGPLQVWLPDVAENPWSKAWNAALDNMGFRPVETAFPGPKVGTVINADTVNPVSGQRSYAVSAYLDSARQRDNLTVITGVMAKKILFEKNDSEEPTAIGVEYTQGDELRVALANKEVILSAGTFNSSRLLELSGIGSSSRLNKLGVDVVAENPFVGENLQCHSMCAVSFESNEASLDEFATNDKNTTLENKESLSRYEGTGLNVAAYLPFPAINTSDGVSDLENIIKHSSHHQTNVQPGSEAEPAISKAEKLFHDFHADFVHSLLRDKTGVSGYYVSSPSYIPLSGPPSPGDETYFSILLLLPHPLSRGSAHITSASASTSTARPGLAIDPRLLSHPLDIEVFGRHLRQVETIIASSPLASCIRKGGKRNPAASMVGGFNDLEAAKDYLRRTSVGAHHYTGTCSMMAKEYGGVVDEKMRVYGCRNLRVCDASIIPITPPANPQATVYAVAEHGASIIKSSI</sequence>
<dbReference type="Proteomes" id="UP000078397">
    <property type="component" value="Unassembled WGS sequence"/>
</dbReference>
<dbReference type="KEGG" id="pchm:VFPPC_01677"/>
<gene>
    <name evidence="6" type="ORF">VFPPC_01677</name>
</gene>
<evidence type="ECO:0000259" key="4">
    <source>
        <dbReference type="PROSITE" id="PS00623"/>
    </source>
</evidence>
<dbReference type="Gene3D" id="3.30.560.10">
    <property type="entry name" value="Glucose Oxidase, domain 3"/>
    <property type="match status" value="1"/>
</dbReference>
<evidence type="ECO:0000259" key="5">
    <source>
        <dbReference type="PROSITE" id="PS00624"/>
    </source>
</evidence>
<dbReference type="GO" id="GO:0050660">
    <property type="term" value="F:flavin adenine dinucleotide binding"/>
    <property type="evidence" value="ECO:0007669"/>
    <property type="project" value="InterPro"/>
</dbReference>
<dbReference type="PROSITE" id="PS00623">
    <property type="entry name" value="GMC_OXRED_1"/>
    <property type="match status" value="1"/>
</dbReference>
<feature type="domain" description="Glucose-methanol-choline oxidoreductase N-terminal" evidence="5">
    <location>
        <begin position="265"/>
        <end position="279"/>
    </location>
</feature>
<accession>A0A179G8H5</accession>
<dbReference type="InterPro" id="IPR000172">
    <property type="entry name" value="GMC_OxRdtase_N"/>
</dbReference>
<evidence type="ECO:0000256" key="2">
    <source>
        <dbReference type="PIRSR" id="PIRSR000137-2"/>
    </source>
</evidence>
<keyword evidence="7" id="KW-1185">Reference proteome</keyword>
<evidence type="ECO:0000256" key="3">
    <source>
        <dbReference type="RuleBase" id="RU003968"/>
    </source>
</evidence>
<dbReference type="PIRSF" id="PIRSF000137">
    <property type="entry name" value="Alcohol_oxidase"/>
    <property type="match status" value="1"/>
</dbReference>
<proteinExistence type="inferred from homology"/>
<keyword evidence="3" id="KW-0285">Flavoprotein</keyword>
<comment type="similarity">
    <text evidence="1 3">Belongs to the GMC oxidoreductase family.</text>
</comment>
<organism evidence="6 7">
    <name type="scientific">Pochonia chlamydosporia 170</name>
    <dbReference type="NCBI Taxonomy" id="1380566"/>
    <lineage>
        <taxon>Eukaryota</taxon>
        <taxon>Fungi</taxon>
        <taxon>Dikarya</taxon>
        <taxon>Ascomycota</taxon>
        <taxon>Pezizomycotina</taxon>
        <taxon>Sordariomycetes</taxon>
        <taxon>Hypocreomycetidae</taxon>
        <taxon>Hypocreales</taxon>
        <taxon>Clavicipitaceae</taxon>
        <taxon>Pochonia</taxon>
    </lineage>
</organism>
<dbReference type="InterPro" id="IPR007867">
    <property type="entry name" value="GMC_OxRtase_C"/>
</dbReference>